<dbReference type="InterPro" id="IPR013087">
    <property type="entry name" value="Znf_C2H2_type"/>
</dbReference>
<feature type="compositionally biased region" description="Basic and acidic residues" evidence="1">
    <location>
        <begin position="1425"/>
        <end position="1441"/>
    </location>
</feature>
<feature type="region of interest" description="Disordered" evidence="1">
    <location>
        <begin position="1410"/>
        <end position="1457"/>
    </location>
</feature>
<feature type="compositionally biased region" description="Polar residues" evidence="1">
    <location>
        <begin position="517"/>
        <end position="526"/>
    </location>
</feature>
<dbReference type="InterPro" id="IPR040010">
    <property type="entry name" value="ZN608/ZN609"/>
</dbReference>
<dbReference type="PANTHER" id="PTHR21564:SF4">
    <property type="entry name" value="ZINC FINGER PROTEIN 608"/>
    <property type="match status" value="1"/>
</dbReference>
<feature type="compositionally biased region" description="Polar residues" evidence="1">
    <location>
        <begin position="968"/>
        <end position="978"/>
    </location>
</feature>
<dbReference type="GO" id="GO:0006357">
    <property type="term" value="P:regulation of transcription by RNA polymerase II"/>
    <property type="evidence" value="ECO:0007669"/>
    <property type="project" value="TreeGrafter"/>
</dbReference>
<feature type="compositionally biased region" description="Pro residues" evidence="1">
    <location>
        <begin position="770"/>
        <end position="779"/>
    </location>
</feature>
<feature type="region of interest" description="Disordered" evidence="1">
    <location>
        <begin position="767"/>
        <end position="842"/>
    </location>
</feature>
<feature type="compositionally biased region" description="Basic and acidic residues" evidence="1">
    <location>
        <begin position="807"/>
        <end position="842"/>
    </location>
</feature>
<feature type="non-terminal residue" evidence="3">
    <location>
        <position position="1"/>
    </location>
</feature>
<evidence type="ECO:0000259" key="2">
    <source>
        <dbReference type="PROSITE" id="PS00028"/>
    </source>
</evidence>
<sequence length="1499" mass="162762">MSLNTSTAGKGVDPNTVDTYDSGDDWEIGVGNLIIDLDADLEKDRQKFEMNNSTNTTSSSNTSSKDCGGLASSGANATSALADGLKFASVQPSAPQGNSSHKETSKSKVKRSKTSKDANKSLPSAALYGIPEISSAGKRQEVQGRPGEATGMNSALGQSVSSNPNGNNNSTSNNTTIASCGKNKEEKPGKAPGSRGSKRDKDAGKSRKDKQHDLQQGHPNGSGGGSSSQAPPGHLYGFGAKGGGGGSSSPFHSTSSAVGEVSKSTPDSGLMGNSILVKKEEEEEENHRRIKKLKTEKVDPLFTVPAPPPPISSSITPQILPSYFSPSSSNIAAPVEQLLVRTRSVGVNTCEVGVVTEPECLGPCEPGTSVNLEGIVWHETEEGKLFFPLGLSVRYVNEEETSLPHLEYWVQFWAPHYKKDVEVLERVQRRATRLVKGLENKSYEDQLRELGLFSLEKRRLRGDLIALYNSLKGGCSEVGVGLFSQVTGERTRGNGLKLRQERFRLDDNKSGKRVRTNSRSTPTTPQGKPETTFLDQGCSSPVLIDCPHPNCNKKYKHINGLRYHQAHAHLDPENKLEFEPDSEDKISDCEEALSNVALECNEPSTNLPGFDPLKAPTSPSSITTPGTPKGKRELTSNGPGSVISSKTGKNSGKKKGLNSELNSLPVISNMAATLDNCSVADGSLQTEMPKLEAEGLIDKKSLGDKGKKANNCKVDKNLSKLKTARPIAPAPAPTPPQLIAIPTTAFTTTTTGTIPGLPSLTTTIVQATPKSPPLKPIQPKPTIMGEPSTVNPALTSLKDKKKKEKRKLKDKESKETGSPKVDSKLGKLEDSKGSGKDLSGHFLKDHLNKNEVLANGLSESQESRMASIKAEADKVYTFTDNAPSPSIGSASRMECSTLVNGQSAMAPLHVLTQNGADSAAAKTNSPAYSDISDAADDGGSDSRSEGMRSKASSPSDIISNKDGVVKGHSSTTAQSAQVKESHSPYYHGYDPYYSPSYMHSGQVSAPAPGNSSTPQGLKIKKEAEEEAEKKEKAEPSDAKKSESTSSNLQPQHQSVITQRHPALAQSLYYGQYAYGLYMDQKSLMASNPAYRQQYEKYYEDQRLAEQKMAQTGRDCERKNDPSLKEIGKDDNKQKNIPSATISKAPSTPESSKNNTKIGSSVPNKGEETNKSQILSNHQQQLQSDSFKAKQMENHQLIKEAVEMKSVMDSMKQTGVDPTTRFKQDPDSRTWHHYVYQPKYLDQQKSEELDREKKLKEDSPRKTPNKESSLPNLPVSLASIKEEPKEVKRSDSQSVDESKIKNDDRKTPVNWKDSRGARVAVSSPMSQHQSYIQYLHAYPYPQMYDPNHPAYRAVSPVLMHSYPGAYLSPGFHYPVYGKMSGREEAEKVNTSPSINAKSTTESKALDLLQQHASQYRSKSPVPVEKSAAEREREAERERDRHSPFSQRHLHTHHHTHVGMGYPLIPGQYDPFQGLTSAALVATQQVAAQASASGMFPAQRR</sequence>
<name>A0AA40H2D1_PYGPA</name>
<organism evidence="3 4">
    <name type="scientific">Pygoscelis papua</name>
    <name type="common">Gentoo penguin</name>
    <dbReference type="NCBI Taxonomy" id="30457"/>
    <lineage>
        <taxon>Eukaryota</taxon>
        <taxon>Metazoa</taxon>
        <taxon>Chordata</taxon>
        <taxon>Craniata</taxon>
        <taxon>Vertebrata</taxon>
        <taxon>Euteleostomi</taxon>
        <taxon>Archelosauria</taxon>
        <taxon>Archosauria</taxon>
        <taxon>Dinosauria</taxon>
        <taxon>Saurischia</taxon>
        <taxon>Theropoda</taxon>
        <taxon>Coelurosauria</taxon>
        <taxon>Aves</taxon>
        <taxon>Neognathae</taxon>
        <taxon>Neoaves</taxon>
        <taxon>Aequornithes</taxon>
        <taxon>Sphenisciformes</taxon>
        <taxon>Spheniscidae</taxon>
        <taxon>Pygoscelis</taxon>
    </lineage>
</organism>
<keyword evidence="4" id="KW-1185">Reference proteome</keyword>
<comment type="caution">
    <text evidence="3">The sequence shown here is derived from an EMBL/GenBank/DDBJ whole genome shotgun (WGS) entry which is preliminary data.</text>
</comment>
<feature type="compositionally biased region" description="Basic and acidic residues" evidence="1">
    <location>
        <begin position="1113"/>
        <end position="1133"/>
    </location>
</feature>
<feature type="domain" description="C2H2-type" evidence="2">
    <location>
        <begin position="546"/>
        <end position="569"/>
    </location>
</feature>
<feature type="region of interest" description="Disordered" evidence="1">
    <location>
        <begin position="916"/>
        <end position="1058"/>
    </location>
</feature>
<feature type="compositionally biased region" description="Low complexity" evidence="1">
    <location>
        <begin position="51"/>
        <end position="64"/>
    </location>
</feature>
<feature type="compositionally biased region" description="Polar residues" evidence="1">
    <location>
        <begin position="90"/>
        <end position="99"/>
    </location>
</feature>
<gene>
    <name evidence="3" type="primary">Znf608</name>
    <name evidence="3" type="ORF">KCX86_0008458</name>
</gene>
<feature type="compositionally biased region" description="Basic and acidic residues" evidence="1">
    <location>
        <begin position="1241"/>
        <end position="1264"/>
    </location>
</feature>
<feature type="region of interest" description="Disordered" evidence="1">
    <location>
        <begin position="88"/>
        <end position="289"/>
    </location>
</feature>
<feature type="region of interest" description="Disordered" evidence="1">
    <location>
        <begin position="1"/>
        <end position="23"/>
    </location>
</feature>
<evidence type="ECO:0000256" key="1">
    <source>
        <dbReference type="SAM" id="MobiDB-lite"/>
    </source>
</evidence>
<feature type="region of interest" description="Disordered" evidence="1">
    <location>
        <begin position="603"/>
        <end position="657"/>
    </location>
</feature>
<feature type="compositionally biased region" description="Basic and acidic residues" evidence="1">
    <location>
        <begin position="1186"/>
        <end position="1202"/>
    </location>
</feature>
<feature type="region of interest" description="Disordered" evidence="1">
    <location>
        <begin position="507"/>
        <end position="532"/>
    </location>
</feature>
<feature type="compositionally biased region" description="Basic and acidic residues" evidence="1">
    <location>
        <begin position="197"/>
        <end position="215"/>
    </location>
</feature>
<feature type="non-terminal residue" evidence="3">
    <location>
        <position position="1499"/>
    </location>
</feature>
<dbReference type="PROSITE" id="PS00028">
    <property type="entry name" value="ZINC_FINGER_C2H2_1"/>
    <property type="match status" value="1"/>
</dbReference>
<feature type="region of interest" description="Disordered" evidence="1">
    <location>
        <begin position="1105"/>
        <end position="1309"/>
    </location>
</feature>
<feature type="compositionally biased region" description="Polar residues" evidence="1">
    <location>
        <begin position="1044"/>
        <end position="1057"/>
    </location>
</feature>
<feature type="compositionally biased region" description="Basic and acidic residues" evidence="1">
    <location>
        <begin position="1019"/>
        <end position="1042"/>
    </location>
</feature>
<proteinExistence type="predicted"/>
<feature type="compositionally biased region" description="Basic residues" evidence="1">
    <location>
        <begin position="1446"/>
        <end position="1455"/>
    </location>
</feature>
<evidence type="ECO:0000313" key="4">
    <source>
        <dbReference type="Proteomes" id="UP001177209"/>
    </source>
</evidence>
<evidence type="ECO:0000313" key="3">
    <source>
        <dbReference type="EMBL" id="KAK1199384.1"/>
    </source>
</evidence>
<accession>A0AA40H2D1</accession>
<feature type="compositionally biased region" description="Polar residues" evidence="1">
    <location>
        <begin position="997"/>
        <end position="1015"/>
    </location>
</feature>
<feature type="compositionally biased region" description="Basic and acidic residues" evidence="1">
    <location>
        <begin position="1279"/>
        <end position="1309"/>
    </location>
</feature>
<dbReference type="PANTHER" id="PTHR21564">
    <property type="entry name" value="BRAKELESS PROTEIN"/>
    <property type="match status" value="1"/>
</dbReference>
<reference evidence="3" key="1">
    <citation type="submission" date="2021-05" db="EMBL/GenBank/DDBJ databases">
        <title>A comprehensive genomic history of the evolution of penguins.</title>
        <authorList>
            <person name="Bi X."/>
        </authorList>
    </citation>
    <scope>NUCLEOTIDE SEQUENCE</scope>
    <source>
        <strain evidence="3">Gentoo_SouthGeorgia</strain>
        <tissue evidence="3">Blood</tissue>
    </source>
</reference>
<feature type="compositionally biased region" description="Polar residues" evidence="1">
    <location>
        <begin position="1170"/>
        <end position="1185"/>
    </location>
</feature>
<dbReference type="Proteomes" id="UP001177209">
    <property type="component" value="Unassembled WGS sequence"/>
</dbReference>
<feature type="region of interest" description="Disordered" evidence="1">
    <location>
        <begin position="46"/>
        <end position="75"/>
    </location>
</feature>
<feature type="compositionally biased region" description="Polar residues" evidence="1">
    <location>
        <begin position="1134"/>
        <end position="1162"/>
    </location>
</feature>
<protein>
    <submittedName>
        <fullName evidence="3">ZN608 protein</fullName>
    </submittedName>
</protein>
<feature type="compositionally biased region" description="Polar residues" evidence="1">
    <location>
        <begin position="916"/>
        <end position="927"/>
    </location>
</feature>
<dbReference type="EMBL" id="JAHCLZ010004401">
    <property type="protein sequence ID" value="KAK1199384.1"/>
    <property type="molecule type" value="Genomic_DNA"/>
</dbReference>
<feature type="compositionally biased region" description="Low complexity" evidence="1">
    <location>
        <begin position="159"/>
        <end position="176"/>
    </location>
</feature>
<dbReference type="GO" id="GO:0005634">
    <property type="term" value="C:nucleus"/>
    <property type="evidence" value="ECO:0007669"/>
    <property type="project" value="TreeGrafter"/>
</dbReference>
<feature type="compositionally biased region" description="Low complexity" evidence="1">
    <location>
        <begin position="616"/>
        <end position="628"/>
    </location>
</feature>
<feature type="compositionally biased region" description="Basic and acidic residues" evidence="1">
    <location>
        <begin position="1219"/>
        <end position="1229"/>
    </location>
</feature>